<gene>
    <name evidence="1" type="ORF">HMPREF3213_00004</name>
</gene>
<comment type="caution">
    <text evidence="1">The sequence shown here is derived from an EMBL/GenBank/DDBJ whole genome shotgun (WGS) entry which is preliminary data.</text>
</comment>
<reference evidence="2" key="1">
    <citation type="submission" date="2016-01" db="EMBL/GenBank/DDBJ databases">
        <authorList>
            <person name="Mitreva M."/>
            <person name="Pepin K.H."/>
            <person name="Mihindukulasuriya K.A."/>
            <person name="Fulton R."/>
            <person name="Fronick C."/>
            <person name="O'Laughlin M."/>
            <person name="Miner T."/>
            <person name="Herter B."/>
            <person name="Rosa B.A."/>
            <person name="Cordes M."/>
            <person name="Tomlinson C."/>
            <person name="Wollam A."/>
            <person name="Palsikar V.B."/>
            <person name="Mardis E.R."/>
            <person name="Wilson R.K."/>
        </authorList>
    </citation>
    <scope>NUCLEOTIDE SEQUENCE [LARGE SCALE GENOMIC DNA]</scope>
    <source>
        <strain evidence="2">GED7749B</strain>
    </source>
</reference>
<dbReference type="AlphaFoldDB" id="A0A133L3F5"/>
<name>A0A133L3F5_HEYCO</name>
<evidence type="ECO:0000313" key="2">
    <source>
        <dbReference type="Proteomes" id="UP000070376"/>
    </source>
</evidence>
<dbReference type="Proteomes" id="UP000070376">
    <property type="component" value="Unassembled WGS sequence"/>
</dbReference>
<accession>A0A133L3F5</accession>
<sequence>MMGNKTKKAVAVCCRSPHFAASFLGKFFGQVTDSSEKNEGSQLKSPFIPHRAFF</sequence>
<dbReference type="PATRIC" id="fig|1398.22.peg.4"/>
<evidence type="ECO:0000313" key="1">
    <source>
        <dbReference type="EMBL" id="KWZ86479.1"/>
    </source>
</evidence>
<dbReference type="EMBL" id="LRPN01000001">
    <property type="protein sequence ID" value="KWZ86479.1"/>
    <property type="molecule type" value="Genomic_DNA"/>
</dbReference>
<protein>
    <submittedName>
        <fullName evidence="1">Uncharacterized protein</fullName>
    </submittedName>
</protein>
<organism evidence="1 2">
    <name type="scientific">Heyndrickxia coagulans</name>
    <name type="common">Weizmannia coagulans</name>
    <dbReference type="NCBI Taxonomy" id="1398"/>
    <lineage>
        <taxon>Bacteria</taxon>
        <taxon>Bacillati</taxon>
        <taxon>Bacillota</taxon>
        <taxon>Bacilli</taxon>
        <taxon>Bacillales</taxon>
        <taxon>Bacillaceae</taxon>
        <taxon>Heyndrickxia</taxon>
    </lineage>
</organism>
<proteinExistence type="predicted"/>